<sequence length="364" mass="38939">MQLPHRKPLPQPGTAGATHDSASHLVPDHQQSMHSRTRTSSSSVFPQIAPTPTNNTYGQQQQQPPQQYQQQFQQGSRRTLSNATASTTSTNASGGQGMIRTNSGLRRSSSSRSGNNSPTSYVSLMRKQKATVWCDRAQSEDPRIQAAQRAAKMRATMEVVGGNTTGRTSTSSSGVAAGVRSKIRHHGAPKASLYAPANMAGSGVPMRLSATEVDENDSEDADSQKAGQPYHHRTGSGRSSLGSGKRIQYLNAQGRMSTSSTPPSNNSPADTLEEETPVPGNYAPKQPDYFAQPTRTGLSGGSGSSGERENSFGNLGKMQQLPPRHVEEEKKGSDDLRRRGSVDDRTMTMSGAGRLFIANPDLSD</sequence>
<dbReference type="AlphaFoldDB" id="A0A6A6QWC5"/>
<feature type="compositionally biased region" description="Acidic residues" evidence="1">
    <location>
        <begin position="212"/>
        <end position="221"/>
    </location>
</feature>
<dbReference type="OrthoDB" id="5385072at2759"/>
<feature type="region of interest" description="Disordered" evidence="1">
    <location>
        <begin position="211"/>
        <end position="364"/>
    </location>
</feature>
<feature type="compositionally biased region" description="Low complexity" evidence="1">
    <location>
        <begin position="257"/>
        <end position="268"/>
    </location>
</feature>
<organism evidence="2 3">
    <name type="scientific">Lophium mytilinum</name>
    <dbReference type="NCBI Taxonomy" id="390894"/>
    <lineage>
        <taxon>Eukaryota</taxon>
        <taxon>Fungi</taxon>
        <taxon>Dikarya</taxon>
        <taxon>Ascomycota</taxon>
        <taxon>Pezizomycotina</taxon>
        <taxon>Dothideomycetes</taxon>
        <taxon>Pleosporomycetidae</taxon>
        <taxon>Mytilinidiales</taxon>
        <taxon>Mytilinidiaceae</taxon>
        <taxon>Lophium</taxon>
    </lineage>
</organism>
<dbReference type="EMBL" id="MU004187">
    <property type="protein sequence ID" value="KAF2496751.1"/>
    <property type="molecule type" value="Genomic_DNA"/>
</dbReference>
<protein>
    <submittedName>
        <fullName evidence="2">Uncharacterized protein</fullName>
    </submittedName>
</protein>
<feature type="region of interest" description="Disordered" evidence="1">
    <location>
        <begin position="1"/>
        <end position="122"/>
    </location>
</feature>
<evidence type="ECO:0000256" key="1">
    <source>
        <dbReference type="SAM" id="MobiDB-lite"/>
    </source>
</evidence>
<keyword evidence="3" id="KW-1185">Reference proteome</keyword>
<feature type="compositionally biased region" description="Low complexity" evidence="1">
    <location>
        <begin position="57"/>
        <end position="93"/>
    </location>
</feature>
<proteinExistence type="predicted"/>
<evidence type="ECO:0000313" key="3">
    <source>
        <dbReference type="Proteomes" id="UP000799750"/>
    </source>
</evidence>
<accession>A0A6A6QWC5</accession>
<name>A0A6A6QWC5_9PEZI</name>
<reference evidence="2" key="1">
    <citation type="journal article" date="2020" name="Stud. Mycol.">
        <title>101 Dothideomycetes genomes: a test case for predicting lifestyles and emergence of pathogens.</title>
        <authorList>
            <person name="Haridas S."/>
            <person name="Albert R."/>
            <person name="Binder M."/>
            <person name="Bloem J."/>
            <person name="Labutti K."/>
            <person name="Salamov A."/>
            <person name="Andreopoulos B."/>
            <person name="Baker S."/>
            <person name="Barry K."/>
            <person name="Bills G."/>
            <person name="Bluhm B."/>
            <person name="Cannon C."/>
            <person name="Castanera R."/>
            <person name="Culley D."/>
            <person name="Daum C."/>
            <person name="Ezra D."/>
            <person name="Gonzalez J."/>
            <person name="Henrissat B."/>
            <person name="Kuo A."/>
            <person name="Liang C."/>
            <person name="Lipzen A."/>
            <person name="Lutzoni F."/>
            <person name="Magnuson J."/>
            <person name="Mondo S."/>
            <person name="Nolan M."/>
            <person name="Ohm R."/>
            <person name="Pangilinan J."/>
            <person name="Park H.-J."/>
            <person name="Ramirez L."/>
            <person name="Alfaro M."/>
            <person name="Sun H."/>
            <person name="Tritt A."/>
            <person name="Yoshinaga Y."/>
            <person name="Zwiers L.-H."/>
            <person name="Turgeon B."/>
            <person name="Goodwin S."/>
            <person name="Spatafora J."/>
            <person name="Crous P."/>
            <person name="Grigoriev I."/>
        </authorList>
    </citation>
    <scope>NUCLEOTIDE SEQUENCE</scope>
    <source>
        <strain evidence="2">CBS 269.34</strain>
    </source>
</reference>
<feature type="compositionally biased region" description="Basic and acidic residues" evidence="1">
    <location>
        <begin position="324"/>
        <end position="346"/>
    </location>
</feature>
<feature type="compositionally biased region" description="Low complexity" evidence="1">
    <location>
        <begin position="102"/>
        <end position="117"/>
    </location>
</feature>
<evidence type="ECO:0000313" key="2">
    <source>
        <dbReference type="EMBL" id="KAF2496751.1"/>
    </source>
</evidence>
<dbReference type="Proteomes" id="UP000799750">
    <property type="component" value="Unassembled WGS sequence"/>
</dbReference>
<gene>
    <name evidence="2" type="ORF">BU16DRAFT_459068</name>
</gene>